<name>A9NVY3_PICSI</name>
<dbReference type="AlphaFoldDB" id="A9NVY3"/>
<evidence type="ECO:0000313" key="1">
    <source>
        <dbReference type="EMBL" id="ABK24794.1"/>
    </source>
</evidence>
<dbReference type="EMBL" id="EF085489">
    <property type="protein sequence ID" value="ABK24794.1"/>
    <property type="molecule type" value="mRNA"/>
</dbReference>
<sequence>MKYCLQMEGRKVRGKGRNCVISMKTQLDVAYHKSRKRIKGKG</sequence>
<accession>A9NVY3</accession>
<organism evidence="1">
    <name type="scientific">Picea sitchensis</name>
    <name type="common">Sitka spruce</name>
    <name type="synonym">Pinus sitchensis</name>
    <dbReference type="NCBI Taxonomy" id="3332"/>
    <lineage>
        <taxon>Eukaryota</taxon>
        <taxon>Viridiplantae</taxon>
        <taxon>Streptophyta</taxon>
        <taxon>Embryophyta</taxon>
        <taxon>Tracheophyta</taxon>
        <taxon>Spermatophyta</taxon>
        <taxon>Pinopsida</taxon>
        <taxon>Pinidae</taxon>
        <taxon>Conifers I</taxon>
        <taxon>Pinales</taxon>
        <taxon>Pinaceae</taxon>
        <taxon>Picea</taxon>
    </lineage>
</organism>
<proteinExistence type="evidence at transcript level"/>
<reference evidence="1" key="1">
    <citation type="journal article" date="2008" name="BMC Genomics">
        <title>A conifer genomics resource of 200,000 spruce (Picea spp.) ESTs and 6,464 high-quality, sequence-finished full-length cDNAs for Sitka spruce (Picea sitchensis).</title>
        <authorList>
            <person name="Ralph S.G."/>
            <person name="Chun H.J."/>
            <person name="Kolosova N."/>
            <person name="Cooper D."/>
            <person name="Oddy C."/>
            <person name="Ritland C.E."/>
            <person name="Kirkpatrick R."/>
            <person name="Moore R."/>
            <person name="Barber S."/>
            <person name="Holt R.A."/>
            <person name="Jones S.J."/>
            <person name="Marra M.A."/>
            <person name="Douglas C.J."/>
            <person name="Ritland K."/>
            <person name="Bohlmann J."/>
        </authorList>
    </citation>
    <scope>NUCLEOTIDE SEQUENCE</scope>
    <source>
        <tissue evidence="1">Green portion of the leader tissue</tissue>
    </source>
</reference>
<protein>
    <submittedName>
        <fullName evidence="1">Uncharacterized protein</fullName>
    </submittedName>
</protein>